<proteinExistence type="predicted"/>
<gene>
    <name evidence="1" type="ORF">SAMN06297358_0530</name>
</gene>
<dbReference type="InterPro" id="IPR009045">
    <property type="entry name" value="Zn_M74/Hedgehog-like"/>
</dbReference>
<dbReference type="OrthoDB" id="9799970at2"/>
<dbReference type="AlphaFoldDB" id="A0A285ZRB5"/>
<dbReference type="RefSeq" id="WP_097128359.1">
    <property type="nucleotide sequence ID" value="NZ_OCMT01000001.1"/>
</dbReference>
<sequence>MNNYFSYPMSNHVDDNLMIINDINSNDSEFYNVSSEILPTIKTLISLCAEQGLFIKILNRSTVVRKYLIDNLDFDITAAYEATENPTNITYHNFGLAFGVGIYESSASGKLKYLDHKMLYDKVAKIGESIGLTWAGNLPFLSNLRYFELRPNWASNMNDKEMMNELYRRKDAQVSLLA</sequence>
<dbReference type="EMBL" id="OCMT01000001">
    <property type="protein sequence ID" value="SOD12172.1"/>
    <property type="molecule type" value="Genomic_DNA"/>
</dbReference>
<organism evidence="1 2">
    <name type="scientific">Pedobacter xixiisoli</name>
    <dbReference type="NCBI Taxonomy" id="1476464"/>
    <lineage>
        <taxon>Bacteria</taxon>
        <taxon>Pseudomonadati</taxon>
        <taxon>Bacteroidota</taxon>
        <taxon>Sphingobacteriia</taxon>
        <taxon>Sphingobacteriales</taxon>
        <taxon>Sphingobacteriaceae</taxon>
        <taxon>Pedobacter</taxon>
    </lineage>
</organism>
<reference evidence="2" key="1">
    <citation type="submission" date="2017-09" db="EMBL/GenBank/DDBJ databases">
        <authorList>
            <person name="Varghese N."/>
            <person name="Submissions S."/>
        </authorList>
    </citation>
    <scope>NUCLEOTIDE SEQUENCE [LARGE SCALE GENOMIC DNA]</scope>
    <source>
        <strain evidence="2">CGMCC 1.12803</strain>
    </source>
</reference>
<protein>
    <submittedName>
        <fullName evidence="1">Uncharacterized protein</fullName>
    </submittedName>
</protein>
<name>A0A285ZRB5_9SPHI</name>
<accession>A0A285ZRB5</accession>
<dbReference type="Proteomes" id="UP000219281">
    <property type="component" value="Unassembled WGS sequence"/>
</dbReference>
<evidence type="ECO:0000313" key="1">
    <source>
        <dbReference type="EMBL" id="SOD12172.1"/>
    </source>
</evidence>
<keyword evidence="2" id="KW-1185">Reference proteome</keyword>
<dbReference type="Gene3D" id="3.30.1380.10">
    <property type="match status" value="1"/>
</dbReference>
<evidence type="ECO:0000313" key="2">
    <source>
        <dbReference type="Proteomes" id="UP000219281"/>
    </source>
</evidence>